<dbReference type="Ensembl" id="ENSACAT00000014847.4">
    <property type="protein sequence ID" value="ENSACAP00000014552.3"/>
    <property type="gene ID" value="ENSACAG00000014773.4"/>
</dbReference>
<dbReference type="SUPFAM" id="SSF49562">
    <property type="entry name" value="C2 domain (Calcium/lipid-binding domain, CaLB)"/>
    <property type="match status" value="2"/>
</dbReference>
<evidence type="ECO:0000256" key="7">
    <source>
        <dbReference type="ARBA" id="ARBA00023136"/>
    </source>
</evidence>
<feature type="region of interest" description="Disordered" evidence="11">
    <location>
        <begin position="250"/>
        <end position="346"/>
    </location>
</feature>
<dbReference type="GO" id="GO:0006887">
    <property type="term" value="P:exocytosis"/>
    <property type="evidence" value="ECO:0000318"/>
    <property type="project" value="GO_Central"/>
</dbReference>
<dbReference type="GO" id="GO:0006886">
    <property type="term" value="P:intracellular protein transport"/>
    <property type="evidence" value="ECO:0007669"/>
    <property type="project" value="InterPro"/>
</dbReference>
<evidence type="ECO:0000256" key="1">
    <source>
        <dbReference type="ARBA" id="ARBA00004170"/>
    </source>
</evidence>
<evidence type="ECO:0000256" key="9">
    <source>
        <dbReference type="ARBA" id="ARBA00072156"/>
    </source>
</evidence>
<dbReference type="eggNOG" id="KOG1028">
    <property type="taxonomic scope" value="Eukaryota"/>
</dbReference>
<evidence type="ECO:0000259" key="12">
    <source>
        <dbReference type="PROSITE" id="PS50004"/>
    </source>
</evidence>
<dbReference type="InterPro" id="IPR011011">
    <property type="entry name" value="Znf_FYVE_PHD"/>
</dbReference>
<feature type="domain" description="C2" evidence="12">
    <location>
        <begin position="597"/>
        <end position="728"/>
    </location>
</feature>
<dbReference type="OrthoDB" id="195679at2759"/>
<organism evidence="14 15">
    <name type="scientific">Anolis carolinensis</name>
    <name type="common">Green anole</name>
    <name type="synonym">American chameleon</name>
    <dbReference type="NCBI Taxonomy" id="28377"/>
    <lineage>
        <taxon>Eukaryota</taxon>
        <taxon>Metazoa</taxon>
        <taxon>Chordata</taxon>
        <taxon>Craniata</taxon>
        <taxon>Vertebrata</taxon>
        <taxon>Euteleostomi</taxon>
        <taxon>Lepidosauria</taxon>
        <taxon>Squamata</taxon>
        <taxon>Bifurcata</taxon>
        <taxon>Unidentata</taxon>
        <taxon>Episquamata</taxon>
        <taxon>Toxicofera</taxon>
        <taxon>Iguania</taxon>
        <taxon>Dactyloidae</taxon>
        <taxon>Anolis</taxon>
    </lineage>
</organism>
<dbReference type="CDD" id="cd04029">
    <property type="entry name" value="C2A_SLP-4_5"/>
    <property type="match status" value="1"/>
</dbReference>
<dbReference type="SMART" id="SM00239">
    <property type="entry name" value="C2"/>
    <property type="match status" value="2"/>
</dbReference>
<evidence type="ECO:0000259" key="13">
    <source>
        <dbReference type="PROSITE" id="PS50916"/>
    </source>
</evidence>
<comment type="function">
    <text evidence="8">May act as Rab effector protein and play a role in vesicle trafficking. Binds phospholipids.</text>
</comment>
<sequence length="764" mass="85089">MSKNLEIINLSFLLDHERETILGVLKRDEYLKKIEDKRIRKLQNELLEVKRKGGRHQQRQLENSRVCIRCQKNLGLIFDRGDFCPTCGLRVCSQCRVEGMGGKWKCTVCDKIGHLRIVTGEWFFEERSKRFKQSKLLGTDVVRRSLLRKLPGDSSEQIEGRKTKDELPGNSENTTKQDVLSSLSSGTKVVLSGPRKIGKKVFKGISKGDVANVKAEDGRSISSDADAQSMNGAERGSILSLDGNDLEDISGSLKRGVDSRNHSSASTPVRPRSPALSTRSMTVDYSMEPGLENGTCLSTSGSIPRELAKRNQGKVSRTPSIAISRTSLSSDRSRSEIDLSGSFSEGNDDTLSIRSKSVPGALDQELDYLGETEEDIDYIMASSSSKKRANLASGLSTNSPSSDRKWTYLNVPEADGDTTSINSMMSVYSETGDYGNVKISGEICLQISYSYKTGALNILVKKCKNLAVVDEKKHRTDPYVKAYLLPDKSRQSKRKTKIKSNTTNPEFNEMLKYVISHTQLETRTLQLSVWHYDRFGHNSFLGEVEIPLDSWNFENQADEWFVLQPKMEVAADTGLQYKGELVVILRYTPPERNLTLPLGEIQGKKSSKKARKSNSQLLSGGILEVIIKEAKNLMAVKSGGTSDTFVKGYLLPDNNKASKHKTHVIKKSVNPHWNHTFTFSGLNPRDIHNVCVELTVWDKESLSSNIFLGGVRLNTGSGLSNGKEVDWMDSQGEEQLLWQQMIDCSGDSVEGVLMLRSSMGKRRL</sequence>
<dbReference type="GO" id="GO:0070382">
    <property type="term" value="C:exocytic vesicle"/>
    <property type="evidence" value="ECO:0000318"/>
    <property type="project" value="GO_Central"/>
</dbReference>
<gene>
    <name evidence="14" type="primary">SYTL5</name>
</gene>
<dbReference type="Gene3D" id="3.30.40.10">
    <property type="entry name" value="Zinc/RING finger domain, C3HC4 (zinc finger)"/>
    <property type="match status" value="1"/>
</dbReference>
<feature type="compositionally biased region" description="Basic and acidic residues" evidence="11">
    <location>
        <begin position="158"/>
        <end position="167"/>
    </location>
</feature>
<dbReference type="InterPro" id="IPR010911">
    <property type="entry name" value="Rab_BD"/>
</dbReference>
<dbReference type="FunFam" id="2.60.40.150:FF:000006">
    <property type="entry name" value="Synaptotagmin-like 5, isoform CRA_a"/>
    <property type="match status" value="1"/>
</dbReference>
<dbReference type="FunFam" id="2.60.40.150:FF:000107">
    <property type="entry name" value="Synaptotagmin-like 5, isoform CRA_a"/>
    <property type="match status" value="1"/>
</dbReference>
<evidence type="ECO:0000256" key="8">
    <source>
        <dbReference type="ARBA" id="ARBA00053749"/>
    </source>
</evidence>
<protein>
    <recommendedName>
        <fullName evidence="9">Synaptotagmin-like protein 5</fullName>
    </recommendedName>
</protein>
<reference evidence="14" key="2">
    <citation type="submission" date="2025-08" db="UniProtKB">
        <authorList>
            <consortium name="Ensembl"/>
        </authorList>
    </citation>
    <scope>IDENTIFICATION</scope>
</reference>
<dbReference type="CDD" id="cd04020">
    <property type="entry name" value="C2B_SLP_1-2-3-4"/>
    <property type="match status" value="1"/>
</dbReference>
<keyword evidence="4" id="KW-0677">Repeat</keyword>
<dbReference type="Pfam" id="PF00168">
    <property type="entry name" value="C2"/>
    <property type="match status" value="2"/>
</dbReference>
<dbReference type="Proteomes" id="UP000001646">
    <property type="component" value="Chromosome 3"/>
</dbReference>
<evidence type="ECO:0000256" key="5">
    <source>
        <dbReference type="ARBA" id="ARBA00022771"/>
    </source>
</evidence>
<feature type="domain" description="RabBD" evidence="13">
    <location>
        <begin position="7"/>
        <end position="126"/>
    </location>
</feature>
<dbReference type="InParanoid" id="G1KQC2"/>
<dbReference type="PANTHER" id="PTHR45716">
    <property type="entry name" value="BITESIZE, ISOFORM I"/>
    <property type="match status" value="1"/>
</dbReference>
<dbReference type="SUPFAM" id="SSF57903">
    <property type="entry name" value="FYVE/PHD zinc finger"/>
    <property type="match status" value="1"/>
</dbReference>
<dbReference type="FunFam" id="3.30.40.10:FF:000018">
    <property type="entry name" value="Synaptotagmin-like 5, isoform CRA_a"/>
    <property type="match status" value="1"/>
</dbReference>
<dbReference type="InterPro" id="IPR037303">
    <property type="entry name" value="SLP-4/5_C2A"/>
</dbReference>
<evidence type="ECO:0000256" key="11">
    <source>
        <dbReference type="SAM" id="MobiDB-lite"/>
    </source>
</evidence>
<feature type="coiled-coil region" evidence="10">
    <location>
        <begin position="32"/>
        <end position="59"/>
    </location>
</feature>
<keyword evidence="5" id="KW-0863">Zinc-finger</keyword>
<evidence type="ECO:0000256" key="3">
    <source>
        <dbReference type="ARBA" id="ARBA00022723"/>
    </source>
</evidence>
<proteinExistence type="predicted"/>
<dbReference type="PANTHER" id="PTHR45716:SF6">
    <property type="entry name" value="SYNAPTOTAGMIN-LIKE PROTEIN 5"/>
    <property type="match status" value="1"/>
</dbReference>
<feature type="domain" description="C2" evidence="12">
    <location>
        <begin position="439"/>
        <end position="561"/>
    </location>
</feature>
<dbReference type="GO" id="GO:0042043">
    <property type="term" value="F:neurexin family protein binding"/>
    <property type="evidence" value="ECO:0000318"/>
    <property type="project" value="GO_Central"/>
</dbReference>
<dbReference type="KEGG" id="acs:100562744"/>
<dbReference type="STRING" id="28377.ENSACAP00000014552"/>
<feature type="region of interest" description="Disordered" evidence="11">
    <location>
        <begin position="153"/>
        <end position="185"/>
    </location>
</feature>
<evidence type="ECO:0000313" key="14">
    <source>
        <dbReference type="Ensembl" id="ENSACAP00000014552.3"/>
    </source>
</evidence>
<dbReference type="GeneID" id="100562744"/>
<evidence type="ECO:0000256" key="6">
    <source>
        <dbReference type="ARBA" id="ARBA00022833"/>
    </source>
</evidence>
<dbReference type="GeneTree" id="ENSGT00940000158618"/>
<feature type="compositionally biased region" description="Polar residues" evidence="11">
    <location>
        <begin position="170"/>
        <end position="185"/>
    </location>
</feature>
<dbReference type="GO" id="GO:0008270">
    <property type="term" value="F:zinc ion binding"/>
    <property type="evidence" value="ECO:0007669"/>
    <property type="project" value="UniProtKB-KW"/>
</dbReference>
<dbReference type="InterPro" id="IPR035892">
    <property type="entry name" value="C2_domain_sf"/>
</dbReference>
<dbReference type="AlphaFoldDB" id="G1KQC2"/>
<reference evidence="14" key="3">
    <citation type="submission" date="2025-09" db="UniProtKB">
        <authorList>
            <consortium name="Ensembl"/>
        </authorList>
    </citation>
    <scope>IDENTIFICATION</scope>
</reference>
<dbReference type="CTD" id="94122"/>
<keyword evidence="6" id="KW-0862">Zinc</keyword>
<evidence type="ECO:0000256" key="2">
    <source>
        <dbReference type="ARBA" id="ARBA00022553"/>
    </source>
</evidence>
<keyword evidence="15" id="KW-1185">Reference proteome</keyword>
<reference evidence="14 15" key="1">
    <citation type="submission" date="2009-12" db="EMBL/GenBank/DDBJ databases">
        <title>The Genome Sequence of Anolis carolinensis (Green Anole Lizard).</title>
        <authorList>
            <consortium name="The Genome Sequencing Platform"/>
            <person name="Di Palma F."/>
            <person name="Alfoldi J."/>
            <person name="Heiman D."/>
            <person name="Young S."/>
            <person name="Grabherr M."/>
            <person name="Johnson J."/>
            <person name="Lander E.S."/>
            <person name="Lindblad-Toh K."/>
        </authorList>
    </citation>
    <scope>NUCLEOTIDE SEQUENCE [LARGE SCALE GENOMIC DNA]</scope>
    <source>
        <strain evidence="14 15">JBL SC #1</strain>
    </source>
</reference>
<accession>G1KQC2</accession>
<keyword evidence="7" id="KW-0472">Membrane</keyword>
<evidence type="ECO:0000256" key="4">
    <source>
        <dbReference type="ARBA" id="ARBA00022737"/>
    </source>
</evidence>
<dbReference type="GO" id="GO:0005543">
    <property type="term" value="F:phospholipid binding"/>
    <property type="evidence" value="ECO:0007669"/>
    <property type="project" value="InterPro"/>
</dbReference>
<dbReference type="InterPro" id="IPR043567">
    <property type="entry name" value="SYTL1-5_C2B"/>
</dbReference>
<dbReference type="InterPro" id="IPR013083">
    <property type="entry name" value="Znf_RING/FYVE/PHD"/>
</dbReference>
<comment type="subcellular location">
    <subcellularLocation>
        <location evidence="1">Membrane</location>
        <topology evidence="1">Peripheral membrane protein</topology>
    </subcellularLocation>
</comment>
<dbReference type="InterPro" id="IPR000008">
    <property type="entry name" value="C2_dom"/>
</dbReference>
<keyword evidence="2" id="KW-0597">Phosphoprotein</keyword>
<keyword evidence="10" id="KW-0175">Coiled coil</keyword>
<dbReference type="InterPro" id="IPR041282">
    <property type="entry name" value="FYVE_2"/>
</dbReference>
<dbReference type="Bgee" id="ENSACAG00000014773">
    <property type="expression patterns" value="Expressed in testis and 5 other cell types or tissues"/>
</dbReference>
<dbReference type="PROSITE" id="PS50916">
    <property type="entry name" value="RABBD"/>
    <property type="match status" value="1"/>
</dbReference>
<evidence type="ECO:0000256" key="10">
    <source>
        <dbReference type="SAM" id="Coils"/>
    </source>
</evidence>
<dbReference type="GO" id="GO:0005886">
    <property type="term" value="C:plasma membrane"/>
    <property type="evidence" value="ECO:0000318"/>
    <property type="project" value="GO_Central"/>
</dbReference>
<dbReference type="PROSITE" id="PS50004">
    <property type="entry name" value="C2"/>
    <property type="match status" value="2"/>
</dbReference>
<evidence type="ECO:0000313" key="15">
    <source>
        <dbReference type="Proteomes" id="UP000001646"/>
    </source>
</evidence>
<name>G1KQC2_ANOCA</name>
<dbReference type="Pfam" id="PF02318">
    <property type="entry name" value="FYVE_2"/>
    <property type="match status" value="1"/>
</dbReference>
<dbReference type="HOGENOM" id="CLU_002711_5_0_1"/>
<keyword evidence="3" id="KW-0479">Metal-binding</keyword>
<dbReference type="Gene3D" id="2.60.40.150">
    <property type="entry name" value="C2 domain"/>
    <property type="match status" value="2"/>
</dbReference>
<dbReference type="GO" id="GO:0031267">
    <property type="term" value="F:small GTPase binding"/>
    <property type="evidence" value="ECO:0007669"/>
    <property type="project" value="InterPro"/>
</dbReference>